<feature type="transmembrane region" description="Helical" evidence="6">
    <location>
        <begin position="33"/>
        <end position="54"/>
    </location>
</feature>
<organism evidence="8 9">
    <name type="scientific">Leyella stercorea</name>
    <dbReference type="NCBI Taxonomy" id="363265"/>
    <lineage>
        <taxon>Bacteria</taxon>
        <taxon>Pseudomonadati</taxon>
        <taxon>Bacteroidota</taxon>
        <taxon>Bacteroidia</taxon>
        <taxon>Bacteroidales</taxon>
        <taxon>Prevotellaceae</taxon>
        <taxon>Leyella</taxon>
    </lineage>
</organism>
<evidence type="ECO:0000256" key="2">
    <source>
        <dbReference type="ARBA" id="ARBA00022692"/>
    </source>
</evidence>
<comment type="subcellular location">
    <subcellularLocation>
        <location evidence="1">Membrane</location>
        <topology evidence="1">Single-pass membrane protein</topology>
    </subcellularLocation>
</comment>
<keyword evidence="3 6" id="KW-1133">Transmembrane helix</keyword>
<comment type="caution">
    <text evidence="8">The sequence shown here is derived from an EMBL/GenBank/DDBJ whole genome shotgun (WGS) entry which is preliminary data.</text>
</comment>
<evidence type="ECO:0000256" key="1">
    <source>
        <dbReference type="ARBA" id="ARBA00004167"/>
    </source>
</evidence>
<keyword evidence="2 6" id="KW-0812">Transmembrane</keyword>
<sequence>MARCHTLLNTPNITNCNIKYTKMKPIYKRSLKVAAAVLATPIVLLVLLAVLLYIPPVQNWVVKKAAAYASESTGMSVSVERVRLSFPLDLSVQGLLATQPNDSLHNNIDTIAAVDELIVGVKLMPLFAGNVEVTDLDFRRVNINTAQLVPAARVKGGVGRLKVEPSKVALTKETVDLGPVLLTDANLDIALSDTVPEDTTETENNWQIAFTHLSVKRSAVKIHMPGDTLAIGVGLADVSAANGDINLGTGVYKVGTFDWRDGFVTYDNNFAQRQKGLDVNHIELKGVSLRIDSLRFAQEGTQLQLALNRCAFREQSGISVTSAKGHVSLDTAHISLPDFRLTTPVSWLKASADMDFSTFADTNPGVMRLYLDASVGKSDILQVLGMMPLQFILRLPEQPLSLHADINGNMQNLNIREVSAKLPTAFNIKAEGKAGNLTDVDHLTANINLDARADNISFLLPMIGLNANSSVCIPNGITFKGNCRVNGPQYATDFVATQGGGSLRGRGAFNMRSLAYRANMEAHALPLQNFLPGMGLHPFSGELVADGAGFDFLSSKTRLDARVKVNNFKYTDYDLSNINLKAEVHNGVGRALLDSRTPLLNGIIDLRTLLDNRRIDANVICNLLYADFYKLGLTERPLKTSMTAHLDVKSDLEATHSMQGVVGNIVLRDSAATYRPENILIDIFTRSDSTHANVACGDFVLRVDGAGSVEHILDNFNEVSVEAEKQRTERYIDQLRLRERLPDLSVYFNAGKENILSRTARRFGYEFRDAYINMNTSPVQGINGKVRIDSLVTAGIQLDTIRVNISSDSTKTLFDGQIRNNRYNKQYVFNALFRGAFYQQSLFFGTRIYDDRNRLGVALGVKADMEQNGIRVSLGGIDPVFGYKKFKVNKGNYVFFADDDRISADMRLLADDGMGVKVFSNDSTEALQDLTIGLTRFDLAKVLSVIPYAPNVSGVMNGDFHYINSESDMSVSSSVRVDNLSYDGCKIGNVASEFIYMPRDEGNEHCVDGTLSIDDQEVCTLSGTYITSGFGHLNADIELQRTPLLMLNGFIPDRLLNFGGYAVGRVKVDGQLDRLDVDGELMFESAYIASEPYGVKMRLCEDPVTITDSKMKFENFQLFARNGNPLTLYGNVDFSNMSNMTMYMRMRANNYLLIDSKEKARSEAFGKAYVNFLGLADGPLDALRFRGRLDVLGSSDITYILRDSPLTTDNQLDGLVKFVNFKNPDDVKVERPPLSGLTMDLTVSIDEGAHVLCALNATKSNYVDIVGGGELRMKYTEVDGLGLYGRYTIGQGEMKYSLPVIPLKTFTIKDGSYVEFMGDAMNPRLNITATEENKTTVTNEAGVGRSVTFECGVEITKTLNDMGLQFTIDAPDDQEIHNELMTQSVENRGKLAVTMLTTGMYLSDNSMGSFNMNSALSSFLSSQISAISGSALRTLDLSFGMDNTQLGSGAVHTDYSFKFSKRFLNNRLRIVIGGKVSSGAEIENQNDTFFDNVALEYRLSPKSNKYLKLFYDRATYDWLEGYVGQFGGGFIWRRKLQSLKDIFRLKRNDDYMMLQNGNKTSLQQKKDTTAVQNTDTTSVKK</sequence>
<reference evidence="8 9" key="1">
    <citation type="submission" date="2018-08" db="EMBL/GenBank/DDBJ databases">
        <title>A genome reference for cultivated species of the human gut microbiota.</title>
        <authorList>
            <person name="Zou Y."/>
            <person name="Xue W."/>
            <person name="Luo G."/>
        </authorList>
    </citation>
    <scope>NUCLEOTIDE SEQUENCE [LARGE SCALE GENOMIC DNA]</scope>
    <source>
        <strain evidence="8 9">AF42-9</strain>
    </source>
</reference>
<evidence type="ECO:0000259" key="7">
    <source>
        <dbReference type="Pfam" id="PF04357"/>
    </source>
</evidence>
<evidence type="ECO:0000313" key="9">
    <source>
        <dbReference type="Proteomes" id="UP000286598"/>
    </source>
</evidence>
<feature type="region of interest" description="Disordered" evidence="5">
    <location>
        <begin position="1562"/>
        <end position="1581"/>
    </location>
</feature>
<feature type="domain" description="Translocation and assembly module TamB C-terminal" evidence="7">
    <location>
        <begin position="1122"/>
        <end position="1512"/>
    </location>
</feature>
<protein>
    <submittedName>
        <fullName evidence="8">Phage tail protein</fullName>
    </submittedName>
</protein>
<evidence type="ECO:0000256" key="6">
    <source>
        <dbReference type="SAM" id="Phobius"/>
    </source>
</evidence>
<dbReference type="Proteomes" id="UP000286598">
    <property type="component" value="Unassembled WGS sequence"/>
</dbReference>
<proteinExistence type="predicted"/>
<evidence type="ECO:0000256" key="4">
    <source>
        <dbReference type="ARBA" id="ARBA00023136"/>
    </source>
</evidence>
<keyword evidence="9" id="KW-1185">Reference proteome</keyword>
<dbReference type="PANTHER" id="PTHR36985">
    <property type="entry name" value="TRANSLOCATION AND ASSEMBLY MODULE SUBUNIT TAMB"/>
    <property type="match status" value="1"/>
</dbReference>
<gene>
    <name evidence="8" type="ORF">DW060_11620</name>
</gene>
<dbReference type="OrthoDB" id="9811276at2"/>
<evidence type="ECO:0000313" key="8">
    <source>
        <dbReference type="EMBL" id="RHK47834.1"/>
    </source>
</evidence>
<evidence type="ECO:0000256" key="5">
    <source>
        <dbReference type="SAM" id="MobiDB-lite"/>
    </source>
</evidence>
<dbReference type="Pfam" id="PF04357">
    <property type="entry name" value="TamB"/>
    <property type="match status" value="1"/>
</dbReference>
<dbReference type="EMBL" id="QRNO01000079">
    <property type="protein sequence ID" value="RHK47834.1"/>
    <property type="molecule type" value="Genomic_DNA"/>
</dbReference>
<name>A0A3R6FGK1_9BACT</name>
<evidence type="ECO:0000256" key="3">
    <source>
        <dbReference type="ARBA" id="ARBA00022989"/>
    </source>
</evidence>
<accession>A0A3R6FGK1</accession>
<dbReference type="GO" id="GO:0009306">
    <property type="term" value="P:protein secretion"/>
    <property type="evidence" value="ECO:0007669"/>
    <property type="project" value="InterPro"/>
</dbReference>
<dbReference type="InterPro" id="IPR007452">
    <property type="entry name" value="TamB_C"/>
</dbReference>
<dbReference type="GO" id="GO:0005886">
    <property type="term" value="C:plasma membrane"/>
    <property type="evidence" value="ECO:0007669"/>
    <property type="project" value="InterPro"/>
</dbReference>
<keyword evidence="4 6" id="KW-0472">Membrane</keyword>
<dbReference type="PANTHER" id="PTHR36985:SF1">
    <property type="entry name" value="TRANSLOCATION AND ASSEMBLY MODULE SUBUNIT TAMB"/>
    <property type="match status" value="1"/>
</dbReference>